<reference evidence="9" key="1">
    <citation type="submission" date="2003-08" db="EMBL/GenBank/DDBJ databases">
        <authorList>
            <person name="Birren B."/>
            <person name="Nusbaum C."/>
            <person name="Abebe A."/>
            <person name="Abouelleil A."/>
            <person name="Adekoya E."/>
            <person name="Ait-zahra M."/>
            <person name="Allen N."/>
            <person name="Allen T."/>
            <person name="An P."/>
            <person name="Anderson M."/>
            <person name="Anderson S."/>
            <person name="Arachchi H."/>
            <person name="Armbruster J."/>
            <person name="Bachantsang P."/>
            <person name="Baldwin J."/>
            <person name="Barry A."/>
            <person name="Bayul T."/>
            <person name="Blitshsteyn B."/>
            <person name="Bloom T."/>
            <person name="Blye J."/>
            <person name="Boguslavskiy L."/>
            <person name="Borowsky M."/>
            <person name="Boukhgalter B."/>
            <person name="Brunache A."/>
            <person name="Butler J."/>
            <person name="Calixte N."/>
            <person name="Calvo S."/>
            <person name="Camarata J."/>
            <person name="Campo K."/>
            <person name="Chang J."/>
            <person name="Cheshatsang Y."/>
            <person name="Citroen M."/>
            <person name="Collymore A."/>
            <person name="Considine T."/>
            <person name="Cook A."/>
            <person name="Cooke P."/>
            <person name="Corum B."/>
            <person name="Cuomo C."/>
            <person name="David R."/>
            <person name="Dawoe T."/>
            <person name="Degray S."/>
            <person name="Dodge S."/>
            <person name="Dooley K."/>
            <person name="Dorje P."/>
            <person name="Dorjee K."/>
            <person name="Dorris L."/>
            <person name="Duffey N."/>
            <person name="Dupes A."/>
            <person name="Elkins T."/>
            <person name="Engels R."/>
            <person name="Erickson J."/>
            <person name="Farina A."/>
            <person name="Faro S."/>
            <person name="Ferreira P."/>
            <person name="Fischer H."/>
            <person name="Fitzgerald M."/>
            <person name="Foley K."/>
            <person name="Gage D."/>
            <person name="Galagan J."/>
            <person name="Gearin G."/>
            <person name="Gnerre S."/>
            <person name="Gnirke A."/>
            <person name="Goyette A."/>
            <person name="Graham J."/>
            <person name="Grandbois E."/>
            <person name="Gyaltsen K."/>
            <person name="Hafez N."/>
            <person name="Hagopian D."/>
            <person name="Hagos B."/>
            <person name="Hall J."/>
            <person name="Hatcher B."/>
            <person name="Heller A."/>
            <person name="Higgins H."/>
            <person name="Honan T."/>
            <person name="Horn A."/>
            <person name="Houde N."/>
            <person name="Hughes L."/>
            <person name="Hulme W."/>
            <person name="Husby E."/>
            <person name="Iliev I."/>
            <person name="Jaffe D."/>
            <person name="Jones C."/>
            <person name="Kamal M."/>
            <person name="Kamat A."/>
            <person name="Kamvysselis M."/>
            <person name="Karlsson E."/>
            <person name="Kells C."/>
            <person name="Kieu A."/>
            <person name="Kisner P."/>
            <person name="Kodira C."/>
            <person name="Kulbokas E."/>
            <person name="Labutti K."/>
            <person name="Lama D."/>
            <person name="Landers T."/>
            <person name="Leger J."/>
            <person name="Levine S."/>
            <person name="Lewis D."/>
            <person name="Lewis T."/>
            <person name="Lindblad-toh K."/>
            <person name="Liu X."/>
            <person name="Lokyitsang T."/>
            <person name="Lokyitsang Y."/>
            <person name="Lucien O."/>
            <person name="Lui A."/>
            <person name="Ma L.J."/>
            <person name="Mabbitt R."/>
            <person name="Macdonald J."/>
            <person name="Maclean C."/>
            <person name="Major J."/>
            <person name="Manning J."/>
            <person name="Marabella R."/>
            <person name="Maru K."/>
            <person name="Matthews C."/>
            <person name="Mauceli E."/>
            <person name="Mccarthy M."/>
            <person name="Mcdonough S."/>
            <person name="Mcghee T."/>
            <person name="Meldrim J."/>
            <person name="Meneus L."/>
            <person name="Mesirov J."/>
            <person name="Mihalev A."/>
            <person name="Mihova T."/>
            <person name="Mikkelsen T."/>
            <person name="Mlenga V."/>
            <person name="Moru K."/>
            <person name="Mozes J."/>
            <person name="Mulrain L."/>
            <person name="Munson G."/>
            <person name="Naylor J."/>
            <person name="Newes C."/>
            <person name="Nguyen C."/>
            <person name="Nguyen N."/>
            <person name="Nguyen T."/>
            <person name="Nicol R."/>
            <person name="Nielsen C."/>
            <person name="Nizzari M."/>
            <person name="Norbu C."/>
            <person name="Norbu N."/>
            <person name="O'donnell P."/>
            <person name="Okoawo O."/>
            <person name="O'leary S."/>
            <person name="Omotosho B."/>
            <person name="O'neill K."/>
            <person name="Osman S."/>
            <person name="Parker S."/>
            <person name="Perrin D."/>
            <person name="Phunkhang P."/>
            <person name="Piqani B."/>
            <person name="Purcell S."/>
            <person name="Rachupka T."/>
            <person name="Ramasamy U."/>
            <person name="Rameau R."/>
            <person name="Ray V."/>
            <person name="Raymond C."/>
            <person name="Retta R."/>
            <person name="Richardson S."/>
            <person name="Rise C."/>
            <person name="Rodriguez J."/>
            <person name="Rogers J."/>
            <person name="Rogov P."/>
            <person name="Rutman M."/>
            <person name="Schupbach R."/>
            <person name="Seaman C."/>
            <person name="Settipalli S."/>
            <person name="Sharpe T."/>
            <person name="Sheridan J."/>
            <person name="Sherpa N."/>
            <person name="Shi J."/>
            <person name="Smirnov S."/>
            <person name="Smith C."/>
            <person name="Sougnez C."/>
            <person name="Spencer B."/>
            <person name="Stalker J."/>
            <person name="Stange-thomann N."/>
            <person name="Stavropoulos S."/>
            <person name="Stetson K."/>
            <person name="Stone C."/>
            <person name="Stone S."/>
            <person name="Stubbs M."/>
            <person name="Talamas J."/>
            <person name="Tchuinga P."/>
            <person name="Tenzing P."/>
            <person name="Tesfaye S."/>
            <person name="Theodore J."/>
            <person name="Thoulutsang Y."/>
            <person name="Topham K."/>
            <person name="Towey S."/>
            <person name="Tsamla T."/>
            <person name="Tsomo N."/>
            <person name="Vallee D."/>
            <person name="Vassiliev H."/>
            <person name="Venkataraman V."/>
            <person name="Vinson J."/>
            <person name="Vo A."/>
            <person name="Wade C."/>
            <person name="Wang S."/>
            <person name="Wangchuk T."/>
            <person name="Wangdi T."/>
            <person name="Whittaker C."/>
            <person name="Wilkinson J."/>
            <person name="Wu Y."/>
            <person name="Wyman D."/>
            <person name="Yadav S."/>
            <person name="Yang S."/>
            <person name="Yang X."/>
            <person name="Yeager S."/>
            <person name="Yee E."/>
            <person name="Young G."/>
            <person name="Zainoun J."/>
            <person name="Zembeck L."/>
            <person name="Zimmer A."/>
            <person name="Zody M."/>
            <person name="Lander E."/>
        </authorList>
    </citation>
    <scope>NUCLEOTIDE SEQUENCE [LARGE SCALE GENOMIC DNA]</scope>
</reference>
<evidence type="ECO:0000256" key="2">
    <source>
        <dbReference type="ARBA" id="ARBA00006565"/>
    </source>
</evidence>
<comment type="similarity">
    <text evidence="2">Belongs to the DRAM/TMEM150 family.</text>
</comment>
<evidence type="ECO:0000313" key="8">
    <source>
        <dbReference type="Ensembl" id="ENSCSAVP00000018691.1"/>
    </source>
</evidence>
<organism evidence="8 9">
    <name type="scientific">Ciona savignyi</name>
    <name type="common">Pacific transparent sea squirt</name>
    <dbReference type="NCBI Taxonomy" id="51511"/>
    <lineage>
        <taxon>Eukaryota</taxon>
        <taxon>Metazoa</taxon>
        <taxon>Chordata</taxon>
        <taxon>Tunicata</taxon>
        <taxon>Ascidiacea</taxon>
        <taxon>Phlebobranchia</taxon>
        <taxon>Cionidae</taxon>
        <taxon>Ciona</taxon>
    </lineage>
</organism>
<name>H2ZM75_CIOSA</name>
<dbReference type="OMA" id="CHTERWI"/>
<evidence type="ECO:0000313" key="9">
    <source>
        <dbReference type="Proteomes" id="UP000007875"/>
    </source>
</evidence>
<reference evidence="8" key="2">
    <citation type="submission" date="2025-08" db="UniProtKB">
        <authorList>
            <consortium name="Ensembl"/>
        </authorList>
    </citation>
    <scope>IDENTIFICATION</scope>
</reference>
<feature type="domain" description="CWH43-like N-terminal" evidence="7">
    <location>
        <begin position="84"/>
        <end position="325"/>
    </location>
</feature>
<accession>H2ZM75</accession>
<dbReference type="GO" id="GO:0012505">
    <property type="term" value="C:endomembrane system"/>
    <property type="evidence" value="ECO:0007669"/>
    <property type="project" value="UniProtKB-SubCell"/>
</dbReference>
<evidence type="ECO:0000256" key="3">
    <source>
        <dbReference type="ARBA" id="ARBA00022692"/>
    </source>
</evidence>
<dbReference type="PANTHER" id="PTHR21324:SF18">
    <property type="entry name" value="DNA DAMAGE-REGULATED AUTOPHAGY MODULATOR PROTEIN 1-LIKE"/>
    <property type="match status" value="1"/>
</dbReference>
<dbReference type="Proteomes" id="UP000007875">
    <property type="component" value="Unassembled WGS sequence"/>
</dbReference>
<protein>
    <recommendedName>
        <fullName evidence="7">CWH43-like N-terminal domain-containing protein</fullName>
    </recommendedName>
</protein>
<reference evidence="8" key="3">
    <citation type="submission" date="2025-09" db="UniProtKB">
        <authorList>
            <consortium name="Ensembl"/>
        </authorList>
    </citation>
    <scope>IDENTIFICATION</scope>
</reference>
<keyword evidence="9" id="KW-1185">Reference proteome</keyword>
<feature type="transmembrane region" description="Helical" evidence="6">
    <location>
        <begin position="306"/>
        <end position="323"/>
    </location>
</feature>
<dbReference type="AlphaFoldDB" id="H2ZM75"/>
<keyword evidence="5 6" id="KW-0472">Membrane</keyword>
<feature type="transmembrane region" description="Helical" evidence="6">
    <location>
        <begin position="165"/>
        <end position="184"/>
    </location>
</feature>
<feature type="transmembrane region" description="Helical" evidence="6">
    <location>
        <begin position="196"/>
        <end position="216"/>
    </location>
</feature>
<dbReference type="InParanoid" id="H2ZM75"/>
<dbReference type="PANTHER" id="PTHR21324">
    <property type="entry name" value="FASTING-INDUCIBLE INTEGRAL MEMBRANE PROTEIN TM6P1-RELATED"/>
    <property type="match status" value="1"/>
</dbReference>
<dbReference type="GeneTree" id="ENSGT01030000234578"/>
<feature type="transmembrane region" description="Helical" evidence="6">
    <location>
        <begin position="83"/>
        <end position="107"/>
    </location>
</feature>
<proteinExistence type="inferred from homology"/>
<evidence type="ECO:0000256" key="5">
    <source>
        <dbReference type="ARBA" id="ARBA00023136"/>
    </source>
</evidence>
<evidence type="ECO:0000256" key="4">
    <source>
        <dbReference type="ARBA" id="ARBA00022989"/>
    </source>
</evidence>
<dbReference type="HOGENOM" id="CLU_639282_0_0_1"/>
<dbReference type="InterPro" id="IPR050911">
    <property type="entry name" value="DRAM/TMEM150_Autophagy_Mod"/>
</dbReference>
<keyword evidence="3 6" id="KW-0812">Transmembrane</keyword>
<evidence type="ECO:0000256" key="1">
    <source>
        <dbReference type="ARBA" id="ARBA00004127"/>
    </source>
</evidence>
<feature type="transmembrane region" description="Helical" evidence="6">
    <location>
        <begin position="236"/>
        <end position="258"/>
    </location>
</feature>
<keyword evidence="4 6" id="KW-1133">Transmembrane helix</keyword>
<evidence type="ECO:0000256" key="6">
    <source>
        <dbReference type="SAM" id="Phobius"/>
    </source>
</evidence>
<dbReference type="eggNOG" id="KOG4320">
    <property type="taxonomic scope" value="Eukaryota"/>
</dbReference>
<comment type="subcellular location">
    <subcellularLocation>
        <location evidence="1">Endomembrane system</location>
        <topology evidence="1">Multi-pass membrane protein</topology>
    </subcellularLocation>
</comment>
<dbReference type="Pfam" id="PF10277">
    <property type="entry name" value="Frag1"/>
    <property type="match status" value="1"/>
</dbReference>
<dbReference type="Ensembl" id="ENSCSAVT00000018896.1">
    <property type="protein sequence ID" value="ENSCSAVP00000018691.1"/>
    <property type="gene ID" value="ENSCSAVG00000010985.1"/>
</dbReference>
<feature type="transmembrane region" description="Helical" evidence="6">
    <location>
        <begin position="132"/>
        <end position="153"/>
    </location>
</feature>
<sequence>MNLQRATMKSESDISKDDQKFGCAYKLKQTMHLDSISCCGKGDRRKLCEDSFNKSSLHGDVEATRSVTFSTEERDRAGMCGPVPWSLLPILLSITSSVGFVSTYFFAKSNCHTERWIFPYLSYTGTEHPESMVFGLILNTEGFFGMTIVFLAWRYYRHMGQRGTLNQVAVVFGLLSCFGVILVGNFQVSKAKVPHYSGAGLAFIVGTMYGVATSVLSRRAFRTAEPPMRYATCVMVARFTAAAAMVLALVCLSCIGIYKKGTHGLGTSEYIRNISLTTANGSCQELLSLIPAYVKVVDLMGSLTEWLLTFCLLVCLSLFAYEFKAFKTVKVSLLTSNGPMCSNNNCCQKKVSSLRSALPLVTTDDATHILLPTSGGAAELNNSRENKIICESTTSASSSIELINLSRLNNNKSAGLTRSLPNLLNTDTS</sequence>
<dbReference type="InterPro" id="IPR019402">
    <property type="entry name" value="CWH43_N"/>
</dbReference>
<evidence type="ECO:0000259" key="7">
    <source>
        <dbReference type="Pfam" id="PF10277"/>
    </source>
</evidence>